<feature type="region of interest" description="Disordered" evidence="1">
    <location>
        <begin position="22"/>
        <end position="47"/>
    </location>
</feature>
<evidence type="ECO:0000256" key="1">
    <source>
        <dbReference type="SAM" id="MobiDB-lite"/>
    </source>
</evidence>
<protein>
    <submittedName>
        <fullName evidence="2">Uncharacterized protein</fullName>
    </submittedName>
</protein>
<evidence type="ECO:0000313" key="2">
    <source>
        <dbReference type="EMBL" id="SDF63262.1"/>
    </source>
</evidence>
<gene>
    <name evidence="2" type="ORF">SAMN04487996_111329</name>
</gene>
<dbReference type="STRING" id="659014.SAMN04487996_111329"/>
<dbReference type="EMBL" id="FNAN01000011">
    <property type="protein sequence ID" value="SDF63262.1"/>
    <property type="molecule type" value="Genomic_DNA"/>
</dbReference>
<keyword evidence="3" id="KW-1185">Reference proteome</keyword>
<evidence type="ECO:0000313" key="3">
    <source>
        <dbReference type="Proteomes" id="UP000198748"/>
    </source>
</evidence>
<reference evidence="3" key="1">
    <citation type="submission" date="2016-10" db="EMBL/GenBank/DDBJ databases">
        <authorList>
            <person name="Varghese N."/>
            <person name="Submissions S."/>
        </authorList>
    </citation>
    <scope>NUCLEOTIDE SEQUENCE [LARGE SCALE GENOMIC DNA]</scope>
    <source>
        <strain evidence="3">DSM 25329</strain>
    </source>
</reference>
<organism evidence="2 3">
    <name type="scientific">Dyadobacter soli</name>
    <dbReference type="NCBI Taxonomy" id="659014"/>
    <lineage>
        <taxon>Bacteria</taxon>
        <taxon>Pseudomonadati</taxon>
        <taxon>Bacteroidota</taxon>
        <taxon>Cytophagia</taxon>
        <taxon>Cytophagales</taxon>
        <taxon>Spirosomataceae</taxon>
        <taxon>Dyadobacter</taxon>
    </lineage>
</organism>
<dbReference type="Proteomes" id="UP000198748">
    <property type="component" value="Unassembled WGS sequence"/>
</dbReference>
<dbReference type="AlphaFoldDB" id="A0A1G7MNA5"/>
<name>A0A1G7MNA5_9BACT</name>
<sequence length="47" mass="5506">MNTKPDSNSEQIYITTNPFVSKQETTTERKEGKRRRISKPVYSVRFG</sequence>
<accession>A0A1G7MNA5</accession>
<proteinExistence type="predicted"/>